<keyword evidence="1" id="KW-0812">Transmembrane</keyword>
<reference evidence="2" key="2">
    <citation type="submission" date="2023-02" db="EMBL/GenBank/DDBJ databases">
        <authorList>
            <person name="Swenson N.G."/>
            <person name="Wegrzyn J.L."/>
            <person name="Mcevoy S.L."/>
        </authorList>
    </citation>
    <scope>NUCLEOTIDE SEQUENCE</scope>
    <source>
        <strain evidence="2">91603</strain>
        <tissue evidence="2">Leaf</tissue>
    </source>
</reference>
<evidence type="ECO:0000256" key="1">
    <source>
        <dbReference type="SAM" id="Phobius"/>
    </source>
</evidence>
<name>A0AAD5NKP0_ACENE</name>
<feature type="transmembrane region" description="Helical" evidence="1">
    <location>
        <begin position="161"/>
        <end position="178"/>
    </location>
</feature>
<feature type="transmembrane region" description="Helical" evidence="1">
    <location>
        <begin position="98"/>
        <end position="123"/>
    </location>
</feature>
<dbReference type="AlphaFoldDB" id="A0AAD5NKP0"/>
<accession>A0AAD5NKP0</accession>
<gene>
    <name evidence="2" type="ORF">LWI28_025596</name>
</gene>
<evidence type="ECO:0000313" key="2">
    <source>
        <dbReference type="EMBL" id="KAI9162267.1"/>
    </source>
</evidence>
<sequence length="180" mass="19888">MQGQRSLRGPLFPSIDYINRIARVRKDSDIRPIVFELGIGSSPSDNDKTMEEPNLPAVQRFMKDYALPTLDAQPSAIQLNEARRNYELKTVHFNTLPGLLFCVFALACGGCFVIRSMCLVVLGGCIKSDALLCVLSLLHCFCFGASGLILCVVVWYVFGGLLSLGPVLFSILFLPPWLDE</sequence>
<feature type="transmembrane region" description="Helical" evidence="1">
    <location>
        <begin position="130"/>
        <end position="155"/>
    </location>
</feature>
<keyword evidence="3" id="KW-1185">Reference proteome</keyword>
<comment type="caution">
    <text evidence="2">The sequence shown here is derived from an EMBL/GenBank/DDBJ whole genome shotgun (WGS) entry which is preliminary data.</text>
</comment>
<keyword evidence="1" id="KW-1133">Transmembrane helix</keyword>
<evidence type="ECO:0000313" key="3">
    <source>
        <dbReference type="Proteomes" id="UP001064489"/>
    </source>
</evidence>
<keyword evidence="1" id="KW-0472">Membrane</keyword>
<protein>
    <submittedName>
        <fullName evidence="2">Uncharacterized protein</fullName>
    </submittedName>
</protein>
<reference evidence="2" key="1">
    <citation type="journal article" date="2022" name="Plant J.">
        <title>Strategies of tolerance reflected in two North American maple genomes.</title>
        <authorList>
            <person name="McEvoy S.L."/>
            <person name="Sezen U.U."/>
            <person name="Trouern-Trend A."/>
            <person name="McMahon S.M."/>
            <person name="Schaberg P.G."/>
            <person name="Yang J."/>
            <person name="Wegrzyn J.L."/>
            <person name="Swenson N.G."/>
        </authorList>
    </citation>
    <scope>NUCLEOTIDE SEQUENCE</scope>
    <source>
        <strain evidence="2">91603</strain>
    </source>
</reference>
<dbReference type="EMBL" id="JAJSOW010000106">
    <property type="protein sequence ID" value="KAI9162267.1"/>
    <property type="molecule type" value="Genomic_DNA"/>
</dbReference>
<organism evidence="2 3">
    <name type="scientific">Acer negundo</name>
    <name type="common">Box elder</name>
    <dbReference type="NCBI Taxonomy" id="4023"/>
    <lineage>
        <taxon>Eukaryota</taxon>
        <taxon>Viridiplantae</taxon>
        <taxon>Streptophyta</taxon>
        <taxon>Embryophyta</taxon>
        <taxon>Tracheophyta</taxon>
        <taxon>Spermatophyta</taxon>
        <taxon>Magnoliopsida</taxon>
        <taxon>eudicotyledons</taxon>
        <taxon>Gunneridae</taxon>
        <taxon>Pentapetalae</taxon>
        <taxon>rosids</taxon>
        <taxon>malvids</taxon>
        <taxon>Sapindales</taxon>
        <taxon>Sapindaceae</taxon>
        <taxon>Hippocastanoideae</taxon>
        <taxon>Acereae</taxon>
        <taxon>Acer</taxon>
    </lineage>
</organism>
<dbReference type="Proteomes" id="UP001064489">
    <property type="component" value="Chromosome 2"/>
</dbReference>
<proteinExistence type="predicted"/>